<protein>
    <submittedName>
        <fullName evidence="1">Uncharacterized protein</fullName>
    </submittedName>
</protein>
<sequence length="90" mass="10304">MHSSIYKYFLNCGDHIECFMCQYNYRNNAPLSTLPRNAYAPSMATALDALPQRMCMKEPSTKLIWSTHTSILISTPLPYPLAVESPLRNY</sequence>
<evidence type="ECO:0000313" key="1">
    <source>
        <dbReference type="EMBL" id="KAJ9072291.1"/>
    </source>
</evidence>
<name>A0ACC2TCX8_9FUNG</name>
<accession>A0ACC2TCX8</accession>
<dbReference type="EMBL" id="QTSX02003030">
    <property type="protein sequence ID" value="KAJ9072291.1"/>
    <property type="molecule type" value="Genomic_DNA"/>
</dbReference>
<organism evidence="1 2">
    <name type="scientific">Entomophthora muscae</name>
    <dbReference type="NCBI Taxonomy" id="34485"/>
    <lineage>
        <taxon>Eukaryota</taxon>
        <taxon>Fungi</taxon>
        <taxon>Fungi incertae sedis</taxon>
        <taxon>Zoopagomycota</taxon>
        <taxon>Entomophthoromycotina</taxon>
        <taxon>Entomophthoromycetes</taxon>
        <taxon>Entomophthorales</taxon>
        <taxon>Entomophthoraceae</taxon>
        <taxon>Entomophthora</taxon>
    </lineage>
</organism>
<dbReference type="Proteomes" id="UP001165960">
    <property type="component" value="Unassembled WGS sequence"/>
</dbReference>
<proteinExistence type="predicted"/>
<keyword evidence="2" id="KW-1185">Reference proteome</keyword>
<evidence type="ECO:0000313" key="2">
    <source>
        <dbReference type="Proteomes" id="UP001165960"/>
    </source>
</evidence>
<comment type="caution">
    <text evidence="1">The sequence shown here is derived from an EMBL/GenBank/DDBJ whole genome shotgun (WGS) entry which is preliminary data.</text>
</comment>
<gene>
    <name evidence="1" type="ORF">DSO57_1029138</name>
</gene>
<reference evidence="1" key="1">
    <citation type="submission" date="2022-04" db="EMBL/GenBank/DDBJ databases">
        <title>Genome of the entomopathogenic fungus Entomophthora muscae.</title>
        <authorList>
            <person name="Elya C."/>
            <person name="Lovett B.R."/>
            <person name="Lee E."/>
            <person name="Macias A.M."/>
            <person name="Hajek A.E."/>
            <person name="De Bivort B.L."/>
            <person name="Kasson M.T."/>
            <person name="De Fine Licht H.H."/>
            <person name="Stajich J.E."/>
        </authorList>
    </citation>
    <scope>NUCLEOTIDE SEQUENCE</scope>
    <source>
        <strain evidence="1">Berkeley</strain>
    </source>
</reference>